<dbReference type="AlphaFoldDB" id="A0A9W9WJQ6"/>
<keyword evidence="2" id="KW-1185">Reference proteome</keyword>
<evidence type="ECO:0000313" key="2">
    <source>
        <dbReference type="Proteomes" id="UP001147760"/>
    </source>
</evidence>
<protein>
    <submittedName>
        <fullName evidence="1">Uncharacterized protein</fullName>
    </submittedName>
</protein>
<proteinExistence type="predicted"/>
<accession>A0A9W9WJQ6</accession>
<comment type="caution">
    <text evidence="1">The sequence shown here is derived from an EMBL/GenBank/DDBJ whole genome shotgun (WGS) entry which is preliminary data.</text>
</comment>
<reference evidence="1" key="1">
    <citation type="submission" date="2022-12" db="EMBL/GenBank/DDBJ databases">
        <authorList>
            <person name="Petersen C."/>
        </authorList>
    </citation>
    <scope>NUCLEOTIDE SEQUENCE</scope>
    <source>
        <strain evidence="1">IBT 17660</strain>
    </source>
</reference>
<organism evidence="1 2">
    <name type="scientific">Penicillium desertorum</name>
    <dbReference type="NCBI Taxonomy" id="1303715"/>
    <lineage>
        <taxon>Eukaryota</taxon>
        <taxon>Fungi</taxon>
        <taxon>Dikarya</taxon>
        <taxon>Ascomycota</taxon>
        <taxon>Pezizomycotina</taxon>
        <taxon>Eurotiomycetes</taxon>
        <taxon>Eurotiomycetidae</taxon>
        <taxon>Eurotiales</taxon>
        <taxon>Aspergillaceae</taxon>
        <taxon>Penicillium</taxon>
    </lineage>
</organism>
<dbReference type="EMBL" id="JAPWDO010000006">
    <property type="protein sequence ID" value="KAJ5466328.1"/>
    <property type="molecule type" value="Genomic_DNA"/>
</dbReference>
<sequence length="175" mass="19670">MHRKSDAPSSQVVGGPLHSCYVRFCLRYKALLVQRSGTEPGAYKIGQVENSTLCGYKSKDRMPFSLDAGIFAVSGSIHTETLEMEVTLEVYKMSLGILHGYPNQDFKVDLDLNMVKGRIEIRLTAFDELWLDIDTKVFQVAEHGSGQFIEYKKAHLIQEMPGVRCKPWVSNGVNI</sequence>
<reference evidence="1" key="2">
    <citation type="journal article" date="2023" name="IMA Fungus">
        <title>Comparative genomic study of the Penicillium genus elucidates a diverse pangenome and 15 lateral gene transfer events.</title>
        <authorList>
            <person name="Petersen C."/>
            <person name="Sorensen T."/>
            <person name="Nielsen M.R."/>
            <person name="Sondergaard T.E."/>
            <person name="Sorensen J.L."/>
            <person name="Fitzpatrick D.A."/>
            <person name="Frisvad J.C."/>
            <person name="Nielsen K.L."/>
        </authorList>
    </citation>
    <scope>NUCLEOTIDE SEQUENCE</scope>
    <source>
        <strain evidence="1">IBT 17660</strain>
    </source>
</reference>
<gene>
    <name evidence="1" type="ORF">N7530_010115</name>
</gene>
<evidence type="ECO:0000313" key="1">
    <source>
        <dbReference type="EMBL" id="KAJ5466328.1"/>
    </source>
</evidence>
<dbReference type="Proteomes" id="UP001147760">
    <property type="component" value="Unassembled WGS sequence"/>
</dbReference>
<name>A0A9W9WJQ6_9EURO</name>
<dbReference type="OrthoDB" id="3832365at2759"/>